<reference evidence="2 3" key="1">
    <citation type="submission" date="2018-06" db="EMBL/GenBank/DDBJ databases">
        <authorList>
            <consortium name="Pathogen Informatics"/>
            <person name="Doyle S."/>
        </authorList>
    </citation>
    <scope>NUCLEOTIDE SEQUENCE [LARGE SCALE GENOMIC DNA]</scope>
    <source>
        <strain evidence="2 3">NCTC8333</strain>
    </source>
</reference>
<accession>A0AAX2KIN4</accession>
<comment type="caution">
    <text evidence="2">The sequence shown here is derived from an EMBL/GenBank/DDBJ whole genome shotgun (WGS) entry which is preliminary data.</text>
</comment>
<feature type="region of interest" description="Disordered" evidence="1">
    <location>
        <begin position="1"/>
        <end position="25"/>
    </location>
</feature>
<dbReference type="EMBL" id="UGFE01000004">
    <property type="protein sequence ID" value="STO17831.1"/>
    <property type="molecule type" value="Genomic_DNA"/>
</dbReference>
<proteinExistence type="predicted"/>
<dbReference type="AlphaFoldDB" id="A0AAX2KIN4"/>
<gene>
    <name evidence="2" type="ORF">NCTC8333_06073</name>
</gene>
<evidence type="ECO:0000256" key="1">
    <source>
        <dbReference type="SAM" id="MobiDB-lite"/>
    </source>
</evidence>
<evidence type="ECO:0000313" key="3">
    <source>
        <dbReference type="Proteomes" id="UP000254718"/>
    </source>
</evidence>
<sequence>MRTQEQKEENTGKESDADMKKQVRDLLNPRRKNCATNFDGIVNQFVIRNPFMTVSHYFTFRSGCKAPPSSPVSDAKTSPRPEIAPVLKAFGRHIARSFHRGRGVHIPAMKNTAFGQVLRTLELKRAFN</sequence>
<name>A0AAX2KIN4_ECOLX</name>
<protein>
    <submittedName>
        <fullName evidence="2">Uncharacterized protein</fullName>
    </submittedName>
</protein>
<organism evidence="2 3">
    <name type="scientific">Escherichia coli</name>
    <dbReference type="NCBI Taxonomy" id="562"/>
    <lineage>
        <taxon>Bacteria</taxon>
        <taxon>Pseudomonadati</taxon>
        <taxon>Pseudomonadota</taxon>
        <taxon>Gammaproteobacteria</taxon>
        <taxon>Enterobacterales</taxon>
        <taxon>Enterobacteriaceae</taxon>
        <taxon>Escherichia</taxon>
    </lineage>
</organism>
<evidence type="ECO:0000313" key="2">
    <source>
        <dbReference type="EMBL" id="STO17831.1"/>
    </source>
</evidence>
<dbReference type="Proteomes" id="UP000254718">
    <property type="component" value="Unassembled WGS sequence"/>
</dbReference>